<gene>
    <name evidence="3" type="ORF">OMAG_000055</name>
</gene>
<dbReference type="InterPro" id="IPR013783">
    <property type="entry name" value="Ig-like_fold"/>
</dbReference>
<evidence type="ECO:0000259" key="2">
    <source>
        <dbReference type="Pfam" id="PF16561"/>
    </source>
</evidence>
<dbReference type="CDD" id="cd07184">
    <property type="entry name" value="E_set_Isoamylase_like_N"/>
    <property type="match status" value="1"/>
</dbReference>
<sequence>MKVISIVNQKGGCGKTTLAVNFAATLSRMGNEVLLIDLDPQAHATFALGYRENNLEKKTSYDIFRSHIEGEPLPFGEIVIGDRPKLAFIPSNMLLSAAEINLGTMHGAASILSRTLFEPFFEKYEYVIIDSPPSFGFLTLNSMYAADMIVVPIDLGYFSFNGINGVYRVKSLLDKETGRSPSIFFVLNIFDPRSNFASNLEKDAKQKLGEYLLNSKIRSSVKLREASKEGKTIFEYDYKCTAALDYYNFTSEILNVEKIDLGLIVKEFLYRAPEAGAVYVLGDFNGWKKTEAAKLAKDDDGSWRAHLSLKKGKYRYKYLVDETWVNDPINPEIEENAFGSVDSVVTI</sequence>
<proteinExistence type="predicted"/>
<dbReference type="InterPro" id="IPR014756">
    <property type="entry name" value="Ig_E-set"/>
</dbReference>
<dbReference type="Proteomes" id="UP000033428">
    <property type="component" value="Unassembled WGS sequence"/>
</dbReference>
<dbReference type="Pfam" id="PF16561">
    <property type="entry name" value="AMPK1_CBM"/>
    <property type="match status" value="1"/>
</dbReference>
<dbReference type="Gene3D" id="3.40.50.300">
    <property type="entry name" value="P-loop containing nucleotide triphosphate hydrolases"/>
    <property type="match status" value="1"/>
</dbReference>
<protein>
    <submittedName>
        <fullName evidence="3">Chromosome partitioning protein ParA</fullName>
    </submittedName>
</protein>
<dbReference type="Gene3D" id="2.60.40.10">
    <property type="entry name" value="Immunoglobulins"/>
    <property type="match status" value="1"/>
</dbReference>
<dbReference type="AlphaFoldDB" id="A0A0F0CX84"/>
<feature type="domain" description="AMP-activated protein kinase glycogen-binding" evidence="2">
    <location>
        <begin position="275"/>
        <end position="345"/>
    </location>
</feature>
<name>A0A0F0CX84_9BACT</name>
<dbReference type="SUPFAM" id="SSF52540">
    <property type="entry name" value="P-loop containing nucleoside triphosphate hydrolases"/>
    <property type="match status" value="1"/>
</dbReference>
<evidence type="ECO:0000313" key="3">
    <source>
        <dbReference type="EMBL" id="KJJ86065.1"/>
    </source>
</evidence>
<feature type="domain" description="AAA" evidence="1">
    <location>
        <begin position="1"/>
        <end position="172"/>
    </location>
</feature>
<dbReference type="InterPro" id="IPR027417">
    <property type="entry name" value="P-loop_NTPase"/>
</dbReference>
<dbReference type="PATRIC" id="fig|1609969.3.peg.68"/>
<dbReference type="Pfam" id="PF13614">
    <property type="entry name" value="AAA_31"/>
    <property type="match status" value="1"/>
</dbReference>
<evidence type="ECO:0000259" key="1">
    <source>
        <dbReference type="Pfam" id="PF13614"/>
    </source>
</evidence>
<dbReference type="EMBL" id="JYNY01000016">
    <property type="protein sequence ID" value="KJJ86065.1"/>
    <property type="molecule type" value="Genomic_DNA"/>
</dbReference>
<accession>A0A0F0CX84</accession>
<dbReference type="InterPro" id="IPR032640">
    <property type="entry name" value="AMPK1_CBM"/>
</dbReference>
<evidence type="ECO:0000313" key="4">
    <source>
        <dbReference type="Proteomes" id="UP000033428"/>
    </source>
</evidence>
<dbReference type="PANTHER" id="PTHR13696:SF99">
    <property type="entry name" value="COBYRINIC ACID AC-DIAMIDE SYNTHASE"/>
    <property type="match status" value="1"/>
</dbReference>
<reference evidence="3 4" key="1">
    <citation type="submission" date="2015-02" db="EMBL/GenBank/DDBJ databases">
        <title>Single-cell genomics of uncultivated deep-branching MTB reveals a conserved set of magnetosome genes.</title>
        <authorList>
            <person name="Kolinko S."/>
            <person name="Richter M."/>
            <person name="Glockner F.O."/>
            <person name="Brachmann A."/>
            <person name="Schuler D."/>
        </authorList>
    </citation>
    <scope>NUCLEOTIDE SEQUENCE [LARGE SCALE GENOMIC DNA]</scope>
    <source>
        <strain evidence="3">SKK-01</strain>
    </source>
</reference>
<organism evidence="3 4">
    <name type="scientific">Candidatus Omnitrophus magneticus</name>
    <dbReference type="NCBI Taxonomy" id="1609969"/>
    <lineage>
        <taxon>Bacteria</taxon>
        <taxon>Pseudomonadati</taxon>
        <taxon>Candidatus Omnitrophota</taxon>
        <taxon>Candidatus Omnitrophus</taxon>
    </lineage>
</organism>
<dbReference type="PANTHER" id="PTHR13696">
    <property type="entry name" value="P-LOOP CONTAINING NUCLEOSIDE TRIPHOSPHATE HYDROLASE"/>
    <property type="match status" value="1"/>
</dbReference>
<dbReference type="SUPFAM" id="SSF81296">
    <property type="entry name" value="E set domains"/>
    <property type="match status" value="1"/>
</dbReference>
<keyword evidence="4" id="KW-1185">Reference proteome</keyword>
<dbReference type="CDD" id="cd02042">
    <property type="entry name" value="ParAB_family"/>
    <property type="match status" value="1"/>
</dbReference>
<dbReference type="InterPro" id="IPR025669">
    <property type="entry name" value="AAA_dom"/>
</dbReference>
<comment type="caution">
    <text evidence="3">The sequence shown here is derived from an EMBL/GenBank/DDBJ whole genome shotgun (WGS) entry which is preliminary data.</text>
</comment>
<dbReference type="InterPro" id="IPR050678">
    <property type="entry name" value="DNA_Partitioning_ATPase"/>
</dbReference>